<gene>
    <name evidence="2" type="ORF">AVDCRST_MAG55-2114</name>
</gene>
<dbReference type="AlphaFoldDB" id="A0A6J4PTB5"/>
<proteinExistence type="predicted"/>
<dbReference type="EMBL" id="CADCUZ010000099">
    <property type="protein sequence ID" value="CAA9422929.1"/>
    <property type="molecule type" value="Genomic_DNA"/>
</dbReference>
<feature type="non-terminal residue" evidence="2">
    <location>
        <position position="1"/>
    </location>
</feature>
<accession>A0A6J4PTB5</accession>
<feature type="region of interest" description="Disordered" evidence="1">
    <location>
        <begin position="1"/>
        <end position="34"/>
    </location>
</feature>
<sequence>GPAGHAGYPHRSELRPATAGAHRNPQGPGHQPVIAEGDVRAAALPEGHLHDAGHLPFYSAPEELAGHL</sequence>
<evidence type="ECO:0008006" key="3">
    <source>
        <dbReference type="Google" id="ProtNLM"/>
    </source>
</evidence>
<reference evidence="2" key="1">
    <citation type="submission" date="2020-02" db="EMBL/GenBank/DDBJ databases">
        <authorList>
            <person name="Meier V. D."/>
        </authorList>
    </citation>
    <scope>NUCLEOTIDE SEQUENCE</scope>
    <source>
        <strain evidence="2">AVDCRST_MAG55</strain>
    </source>
</reference>
<name>A0A6J4PTB5_9ACTN</name>
<feature type="non-terminal residue" evidence="2">
    <location>
        <position position="68"/>
    </location>
</feature>
<evidence type="ECO:0000313" key="2">
    <source>
        <dbReference type="EMBL" id="CAA9422929.1"/>
    </source>
</evidence>
<protein>
    <recommendedName>
        <fullName evidence="3">Alpha/beta hydrolase</fullName>
    </recommendedName>
</protein>
<evidence type="ECO:0000256" key="1">
    <source>
        <dbReference type="SAM" id="MobiDB-lite"/>
    </source>
</evidence>
<organism evidence="2">
    <name type="scientific">uncultured Rubrobacteraceae bacterium</name>
    <dbReference type="NCBI Taxonomy" id="349277"/>
    <lineage>
        <taxon>Bacteria</taxon>
        <taxon>Bacillati</taxon>
        <taxon>Actinomycetota</taxon>
        <taxon>Rubrobacteria</taxon>
        <taxon>Rubrobacterales</taxon>
        <taxon>Rubrobacteraceae</taxon>
        <taxon>environmental samples</taxon>
    </lineage>
</organism>